<proteinExistence type="predicted"/>
<keyword evidence="2" id="KW-0812">Transmembrane</keyword>
<evidence type="ECO:0000313" key="3">
    <source>
        <dbReference type="EMBL" id="CAG5888937.1"/>
    </source>
</evidence>
<dbReference type="OrthoDB" id="8936120at2759"/>
<evidence type="ECO:0000313" key="4">
    <source>
        <dbReference type="Proteomes" id="UP000677803"/>
    </source>
</evidence>
<dbReference type="Gene3D" id="2.60.40.10">
    <property type="entry name" value="Immunoglobulins"/>
    <property type="match status" value="1"/>
</dbReference>
<reference evidence="3" key="1">
    <citation type="submission" date="2021-05" db="EMBL/GenBank/DDBJ databases">
        <authorList>
            <person name="Tigano A."/>
        </authorList>
    </citation>
    <scope>NUCLEOTIDE SEQUENCE</scope>
</reference>
<organism evidence="3 4">
    <name type="scientific">Menidia menidia</name>
    <name type="common">Atlantic silverside</name>
    <dbReference type="NCBI Taxonomy" id="238744"/>
    <lineage>
        <taxon>Eukaryota</taxon>
        <taxon>Metazoa</taxon>
        <taxon>Chordata</taxon>
        <taxon>Craniata</taxon>
        <taxon>Vertebrata</taxon>
        <taxon>Euteleostomi</taxon>
        <taxon>Actinopterygii</taxon>
        <taxon>Neopterygii</taxon>
        <taxon>Teleostei</taxon>
        <taxon>Neoteleostei</taxon>
        <taxon>Acanthomorphata</taxon>
        <taxon>Ovalentaria</taxon>
        <taxon>Atherinomorphae</taxon>
        <taxon>Atheriniformes</taxon>
        <taxon>Atherinopsidae</taxon>
        <taxon>Menidiinae</taxon>
        <taxon>Menidia</taxon>
    </lineage>
</organism>
<accession>A0A8S4AKT3</accession>
<dbReference type="Proteomes" id="UP000677803">
    <property type="component" value="Unassembled WGS sequence"/>
</dbReference>
<dbReference type="AlphaFoldDB" id="A0A8S4AKT3"/>
<feature type="transmembrane region" description="Helical" evidence="2">
    <location>
        <begin position="223"/>
        <end position="246"/>
    </location>
</feature>
<name>A0A8S4AKT3_9TELE</name>
<dbReference type="EMBL" id="CAJRST010005557">
    <property type="protein sequence ID" value="CAG5888937.1"/>
    <property type="molecule type" value="Genomic_DNA"/>
</dbReference>
<keyword evidence="4" id="KW-1185">Reference proteome</keyword>
<comment type="caution">
    <text evidence="3">The sequence shown here is derived from an EMBL/GenBank/DDBJ whole genome shotgun (WGS) entry which is preliminary data.</text>
</comment>
<feature type="region of interest" description="Disordered" evidence="1">
    <location>
        <begin position="1"/>
        <end position="28"/>
    </location>
</feature>
<feature type="compositionally biased region" description="Polar residues" evidence="1">
    <location>
        <begin position="111"/>
        <end position="122"/>
    </location>
</feature>
<sequence length="323" mass="35323">MKQPHKQSQCRRVQLESSGVNRQSEPQNLLLEDVSSETAQSLAYDLMSKAHFCYFPQQQRKPTEGVWYEVEEGIAQQPTRGKTEQHLQQVLVLVAVGLDWDQKQDEERSSADQQSGSDSLQTMTERSLQMGGFPAGRSCRKRQTKGTPAESQGGKTHVSALFVHSNSVLMMSVPVVVSMVVGVPVVMSMVVGVPVIVSVMLVLMSGKVGLSAPLAGPVEHLHWGSMVILVSVGVAMVMVAVVMVAVPMVAMAEHDVHDGVTKEEILPKNNGTFQMSADLDVSSVPAEDWTKYECVFQLSKTADLPTRLEKGIIRTNADSKHRN</sequence>
<feature type="transmembrane region" description="Helical" evidence="2">
    <location>
        <begin position="175"/>
        <end position="203"/>
    </location>
</feature>
<gene>
    <name evidence="3" type="ORF">MMEN_LOCUS6153</name>
</gene>
<keyword evidence="2" id="KW-0472">Membrane</keyword>
<feature type="region of interest" description="Disordered" evidence="1">
    <location>
        <begin position="103"/>
        <end position="122"/>
    </location>
</feature>
<feature type="compositionally biased region" description="Polar residues" evidence="1">
    <location>
        <begin position="10"/>
        <end position="27"/>
    </location>
</feature>
<evidence type="ECO:0000256" key="2">
    <source>
        <dbReference type="SAM" id="Phobius"/>
    </source>
</evidence>
<evidence type="ECO:0000256" key="1">
    <source>
        <dbReference type="SAM" id="MobiDB-lite"/>
    </source>
</evidence>
<dbReference type="InterPro" id="IPR013783">
    <property type="entry name" value="Ig-like_fold"/>
</dbReference>
<keyword evidence="2" id="KW-1133">Transmembrane helix</keyword>
<feature type="compositionally biased region" description="Polar residues" evidence="1">
    <location>
        <begin position="145"/>
        <end position="154"/>
    </location>
</feature>
<protein>
    <submittedName>
        <fullName evidence="3">(Atlantic silverside) hypothetical protein</fullName>
    </submittedName>
</protein>
<feature type="region of interest" description="Disordered" evidence="1">
    <location>
        <begin position="130"/>
        <end position="154"/>
    </location>
</feature>